<evidence type="ECO:0000256" key="1">
    <source>
        <dbReference type="SAM" id="MobiDB-lite"/>
    </source>
</evidence>
<evidence type="ECO:0000313" key="3">
    <source>
        <dbReference type="Proteomes" id="UP000498740"/>
    </source>
</evidence>
<proteinExistence type="predicted"/>
<comment type="caution">
    <text evidence="2">The sequence shown here is derived from an EMBL/GenBank/DDBJ whole genome shotgun (WGS) entry which is preliminary data.</text>
</comment>
<reference evidence="2 3" key="1">
    <citation type="submission" date="2020-05" db="EMBL/GenBank/DDBJ databases">
        <title>Whole genome shotgun sequence of Streptomyces microflavus NBRC 13062.</title>
        <authorList>
            <person name="Komaki H."/>
            <person name="Tamura T."/>
        </authorList>
    </citation>
    <scope>NUCLEOTIDE SEQUENCE [LARGE SCALE GENOMIC DNA]</scope>
    <source>
        <strain evidence="2 3">NBRC 13062</strain>
    </source>
</reference>
<dbReference type="Proteomes" id="UP000498740">
    <property type="component" value="Unassembled WGS sequence"/>
</dbReference>
<name>A0A7J0D5M1_STRMI</name>
<dbReference type="EMBL" id="BLWD01000004">
    <property type="protein sequence ID" value="GFN10043.1"/>
    <property type="molecule type" value="Genomic_DNA"/>
</dbReference>
<accession>A0A7J0D5M1</accession>
<evidence type="ECO:0000313" key="2">
    <source>
        <dbReference type="EMBL" id="GFN10043.1"/>
    </source>
</evidence>
<dbReference type="AlphaFoldDB" id="A0A7J0D5M1"/>
<sequence length="178" mass="19154">MDDDPYPLSTVVDRARGYLHQAGLFDSEEFPAIEDDVTELAREIIGDVESSLGMSCSRPAPGPLPARSRPAPGRVARSGPGGCARPIPWWHTPVRAQEAPMSEQPAPADSTVRQQLEPDAADGLRAYAAKTRESADQLAAVLEDIATNGLPDPEQCTPWEELREAHLARLAAQRPAVA</sequence>
<organism evidence="2 3">
    <name type="scientific">Streptomyces microflavus</name>
    <name type="common">Streptomyces lipmanii</name>
    <dbReference type="NCBI Taxonomy" id="1919"/>
    <lineage>
        <taxon>Bacteria</taxon>
        <taxon>Bacillati</taxon>
        <taxon>Actinomycetota</taxon>
        <taxon>Actinomycetes</taxon>
        <taxon>Kitasatosporales</taxon>
        <taxon>Streptomycetaceae</taxon>
        <taxon>Streptomyces</taxon>
    </lineage>
</organism>
<gene>
    <name evidence="2" type="ORF">Smic_85990</name>
</gene>
<protein>
    <submittedName>
        <fullName evidence="2">Uncharacterized protein</fullName>
    </submittedName>
</protein>
<feature type="region of interest" description="Disordered" evidence="1">
    <location>
        <begin position="52"/>
        <end position="87"/>
    </location>
</feature>